<proteinExistence type="predicted"/>
<dbReference type="EMBL" id="MCGH01000002">
    <property type="protein sequence ID" value="ODM06992.1"/>
    <property type="molecule type" value="Genomic_DNA"/>
</dbReference>
<dbReference type="AlphaFoldDB" id="A0A1E3AE44"/>
<evidence type="ECO:0000256" key="1">
    <source>
        <dbReference type="ARBA" id="ARBA00004141"/>
    </source>
</evidence>
<accession>A0A1E3AE44</accession>
<organism evidence="5 6">
    <name type="scientific">Eisenbergiella tayi</name>
    <dbReference type="NCBI Taxonomy" id="1432052"/>
    <lineage>
        <taxon>Bacteria</taxon>
        <taxon>Bacillati</taxon>
        <taxon>Bacillota</taxon>
        <taxon>Clostridia</taxon>
        <taxon>Lachnospirales</taxon>
        <taxon>Lachnospiraceae</taxon>
        <taxon>Eisenbergiella</taxon>
    </lineage>
</organism>
<name>A0A1E3AE44_9FIRM</name>
<keyword evidence="5" id="KW-0762">Sugar transport</keyword>
<reference evidence="5 6" key="1">
    <citation type="submission" date="2016-07" db="EMBL/GenBank/DDBJ databases">
        <title>Characterization of isolates of Eisenbergiella tayi derived from blood cultures, using whole genome sequencing.</title>
        <authorList>
            <person name="Burdz T."/>
            <person name="Wiebe D."/>
            <person name="Huynh C."/>
            <person name="Bernard K."/>
        </authorList>
    </citation>
    <scope>NUCLEOTIDE SEQUENCE [LARGE SCALE GENOMIC DNA]</scope>
    <source>
        <strain evidence="5 6">NML 110608</strain>
    </source>
</reference>
<evidence type="ECO:0000313" key="5">
    <source>
        <dbReference type="EMBL" id="ODM06992.1"/>
    </source>
</evidence>
<keyword evidence="3" id="KW-1133">Transmembrane helix</keyword>
<sequence length="113" mass="12654">MLWYSNAALWWPILILTSVWKGAGYGSIVYFCALTGFDQSLYEAAEIDGPTDGSVDQIMGMTNLNPLLPVPLRELSIPAFLIFPRRSPLKLLEYPYKSITVHKTGHLGDIGYF</sequence>
<protein>
    <submittedName>
        <fullName evidence="5">Putative multiple-sugar transport system permease YteP</fullName>
    </submittedName>
</protein>
<gene>
    <name evidence="5" type="primary">yteP_44</name>
    <name evidence="5" type="ORF">BEI61_02882</name>
</gene>
<evidence type="ECO:0000313" key="6">
    <source>
        <dbReference type="Proteomes" id="UP000094067"/>
    </source>
</evidence>
<comment type="caution">
    <text evidence="5">The sequence shown here is derived from an EMBL/GenBank/DDBJ whole genome shotgun (WGS) entry which is preliminary data.</text>
</comment>
<dbReference type="Gene3D" id="1.10.3720.10">
    <property type="entry name" value="MetI-like"/>
    <property type="match status" value="1"/>
</dbReference>
<evidence type="ECO:0000256" key="2">
    <source>
        <dbReference type="ARBA" id="ARBA00022692"/>
    </source>
</evidence>
<evidence type="ECO:0000256" key="3">
    <source>
        <dbReference type="ARBA" id="ARBA00022989"/>
    </source>
</evidence>
<dbReference type="GO" id="GO:0016020">
    <property type="term" value="C:membrane"/>
    <property type="evidence" value="ECO:0007669"/>
    <property type="project" value="UniProtKB-SubCell"/>
</dbReference>
<keyword evidence="2" id="KW-0812">Transmembrane</keyword>
<evidence type="ECO:0000256" key="4">
    <source>
        <dbReference type="ARBA" id="ARBA00023136"/>
    </source>
</evidence>
<dbReference type="InterPro" id="IPR035906">
    <property type="entry name" value="MetI-like_sf"/>
</dbReference>
<dbReference type="Proteomes" id="UP000094067">
    <property type="component" value="Unassembled WGS sequence"/>
</dbReference>
<dbReference type="SUPFAM" id="SSF161098">
    <property type="entry name" value="MetI-like"/>
    <property type="match status" value="1"/>
</dbReference>
<keyword evidence="5" id="KW-0813">Transport</keyword>
<keyword evidence="4" id="KW-0472">Membrane</keyword>
<comment type="subcellular location">
    <subcellularLocation>
        <location evidence="1">Membrane</location>
        <topology evidence="1">Multi-pass membrane protein</topology>
    </subcellularLocation>
</comment>